<evidence type="ECO:0000256" key="1">
    <source>
        <dbReference type="ARBA" id="ARBA00022729"/>
    </source>
</evidence>
<dbReference type="Pfam" id="PF12951">
    <property type="entry name" value="PATR"/>
    <property type="match status" value="6"/>
</dbReference>
<feature type="non-terminal residue" evidence="3">
    <location>
        <position position="720"/>
    </location>
</feature>
<dbReference type="PANTHER" id="PTHR35037">
    <property type="entry name" value="C-TERMINAL REGION OF AIDA-LIKE PROTEIN"/>
    <property type="match status" value="1"/>
</dbReference>
<evidence type="ECO:0000313" key="3">
    <source>
        <dbReference type="EMBL" id="MBU8546975.1"/>
    </source>
</evidence>
<evidence type="ECO:0000313" key="4">
    <source>
        <dbReference type="Proteomes" id="UP000689967"/>
    </source>
</evidence>
<evidence type="ECO:0000256" key="2">
    <source>
        <dbReference type="SAM" id="SignalP"/>
    </source>
</evidence>
<sequence>MPRSSPVLVSAAFAAVCGLAAPAAAQPVWIGPGTDFNTGANWSTGIVPDGGGAIFQNTGPTSLSTSVNTTFDGITYAAGAPTYTLTLGDFAQFSASVVNNSGVEQIIVVPTGQTLFMQGSSATGTNVTYQLVGQMSLGDTSPGGESRYVITNRLVLMGDARSLTLGALSGTGLLQSLTANDITARVGGLNTNDTFSGQIVQSQAGLILLEKVGTGTLTLTGANSHTGVTTITAGTLQVGDGGTTGTLGNGAVVNNAALVFDRSDTALVSNAISGSGTLTQEGTGRLVLNGANTYSGTTTITAGTLQVGDGAAAGTLGSGSVVNNAALAFDRSDAVSVGNLISGSGTLAQNGSGVLTLTRANTYSGGTTINAGTLALDDFGALGTGLVTLDGGTLRGNVTGTLSNNLAVANTGQGTVSALTGQTVTLTGQVQLGQQAGLVFGSLADAGTIIAQFNSISLDTLSRPSLRIAGGTVVSGNGNIAQLSALATTTTIDAGATFDLNGNTPTTSFAINDLRGAGRLTNTGVTYIRAGDFAGEIAGTAQLEKIGAGTLILTGANTYSGGTTITGGTLQVGSGGTTGGLGGGAVVNNGTLAFSRSDAVTFGDVISGSGTLTQAGAGTLILTGANTYSGGTTINAGTLQVGNGGTTGTLGSGAVVNNAALVFDRSDAVTVGGAISGSGTLAQDGAGALILTGANSYSGGTTIQTGTVQVGDGGTSGTLG</sequence>
<proteinExistence type="predicted"/>
<dbReference type="Proteomes" id="UP000689967">
    <property type="component" value="Unassembled WGS sequence"/>
</dbReference>
<feature type="chain" id="PRO_5045681682" evidence="2">
    <location>
        <begin position="26"/>
        <end position="720"/>
    </location>
</feature>
<dbReference type="NCBIfam" id="TIGR02601">
    <property type="entry name" value="autotrns_rpt"/>
    <property type="match status" value="6"/>
</dbReference>
<dbReference type="RefSeq" id="WP_216879003.1">
    <property type="nucleotide sequence ID" value="NZ_JAERQM010000011.1"/>
</dbReference>
<keyword evidence="4" id="KW-1185">Reference proteome</keyword>
<dbReference type="InterPro" id="IPR051551">
    <property type="entry name" value="Autotransporter_adhesion"/>
</dbReference>
<keyword evidence="1 2" id="KW-0732">Signal</keyword>
<protein>
    <submittedName>
        <fullName evidence="3">Autotransporter-associated beta strand repeat-containing protein</fullName>
    </submittedName>
</protein>
<organism evidence="3 4">
    <name type="scientific">Falsiroseomonas oleicola</name>
    <dbReference type="NCBI Taxonomy" id="2801474"/>
    <lineage>
        <taxon>Bacteria</taxon>
        <taxon>Pseudomonadati</taxon>
        <taxon>Pseudomonadota</taxon>
        <taxon>Alphaproteobacteria</taxon>
        <taxon>Acetobacterales</taxon>
        <taxon>Roseomonadaceae</taxon>
        <taxon>Falsiroseomonas</taxon>
    </lineage>
</organism>
<gene>
    <name evidence="3" type="ORF">JJQ90_24870</name>
</gene>
<accession>A0ABS6HE15</accession>
<feature type="signal peptide" evidence="2">
    <location>
        <begin position="1"/>
        <end position="25"/>
    </location>
</feature>
<dbReference type="EMBL" id="JAERQM010000011">
    <property type="protein sequence ID" value="MBU8546975.1"/>
    <property type="molecule type" value="Genomic_DNA"/>
</dbReference>
<name>A0ABS6HE15_9PROT</name>
<comment type="caution">
    <text evidence="3">The sequence shown here is derived from an EMBL/GenBank/DDBJ whole genome shotgun (WGS) entry which is preliminary data.</text>
</comment>
<dbReference type="PANTHER" id="PTHR35037:SF3">
    <property type="entry name" value="C-TERMINAL REGION OF AIDA-LIKE PROTEIN"/>
    <property type="match status" value="1"/>
</dbReference>
<reference evidence="3 4" key="1">
    <citation type="submission" date="2021-01" db="EMBL/GenBank/DDBJ databases">
        <title>Roseomonas sp. nov, a bacterium isolated from an oil production mixture in Yumen Oilfield.</title>
        <authorList>
            <person name="Wu D."/>
        </authorList>
    </citation>
    <scope>NUCLEOTIDE SEQUENCE [LARGE SCALE GENOMIC DNA]</scope>
    <source>
        <strain evidence="3 4">ROY-5-3</strain>
    </source>
</reference>
<dbReference type="InterPro" id="IPR013425">
    <property type="entry name" value="Autotrns_rpt"/>
</dbReference>